<feature type="region of interest" description="Disordered" evidence="1">
    <location>
        <begin position="1"/>
        <end position="25"/>
    </location>
</feature>
<dbReference type="Proteomes" id="UP000504636">
    <property type="component" value="Unplaced"/>
</dbReference>
<sequence length="294" mass="31753">MRGSADRPDNLGEKEQFPDPRAVRKASDANLSGDWLIWADAMMGKLQQVTPVTLVTLQQVLEGLKLHLHLRQAGSSAAIAVRKDRSFMVKRRPHDACDTPTLTSMVADQTGIQQDAALVADRQPAVLRAANQNSRRSCVLGAFLAAADGRSTVRQPRTVKPLLLTQRGCGQQGMMIDAQRRSATLFAFPGQSPTRILRAPSALGLATGKGDGNNAGGRHSAEAVGATLTGTRGMEKMAPYFYNKLFRVCTCLPLLRVLQCIFKNLKEIEALHPGLCGNSLELPQAVADRGTDET</sequence>
<dbReference type="RefSeq" id="XP_033575298.1">
    <property type="nucleotide sequence ID" value="XM_033725664.1"/>
</dbReference>
<gene>
    <name evidence="2 4" type="ORF">BDZ99DRAFT_521891</name>
</gene>
<evidence type="ECO:0000313" key="2">
    <source>
        <dbReference type="EMBL" id="KAF2808334.1"/>
    </source>
</evidence>
<dbReference type="EMBL" id="MU003703">
    <property type="protein sequence ID" value="KAF2808334.1"/>
    <property type="molecule type" value="Genomic_DNA"/>
</dbReference>
<dbReference type="AlphaFoldDB" id="A0A6A6YK46"/>
<proteinExistence type="predicted"/>
<organism evidence="2">
    <name type="scientific">Mytilinidion resinicola</name>
    <dbReference type="NCBI Taxonomy" id="574789"/>
    <lineage>
        <taxon>Eukaryota</taxon>
        <taxon>Fungi</taxon>
        <taxon>Dikarya</taxon>
        <taxon>Ascomycota</taxon>
        <taxon>Pezizomycotina</taxon>
        <taxon>Dothideomycetes</taxon>
        <taxon>Pleosporomycetidae</taxon>
        <taxon>Mytilinidiales</taxon>
        <taxon>Mytilinidiaceae</taxon>
        <taxon>Mytilinidion</taxon>
    </lineage>
</organism>
<dbReference type="OrthoDB" id="10478127at2759"/>
<evidence type="ECO:0000313" key="4">
    <source>
        <dbReference type="RefSeq" id="XP_033575298.1"/>
    </source>
</evidence>
<evidence type="ECO:0000256" key="1">
    <source>
        <dbReference type="SAM" id="MobiDB-lite"/>
    </source>
</evidence>
<keyword evidence="3" id="KW-1185">Reference proteome</keyword>
<accession>A0A6A6YK46</accession>
<name>A0A6A6YK46_9PEZI</name>
<reference evidence="4" key="3">
    <citation type="submission" date="2025-04" db="UniProtKB">
        <authorList>
            <consortium name="RefSeq"/>
        </authorList>
    </citation>
    <scope>IDENTIFICATION</scope>
    <source>
        <strain evidence="4">CBS 304.34</strain>
    </source>
</reference>
<evidence type="ECO:0000313" key="3">
    <source>
        <dbReference type="Proteomes" id="UP000504636"/>
    </source>
</evidence>
<reference evidence="4" key="2">
    <citation type="submission" date="2020-04" db="EMBL/GenBank/DDBJ databases">
        <authorList>
            <consortium name="NCBI Genome Project"/>
        </authorList>
    </citation>
    <scope>NUCLEOTIDE SEQUENCE</scope>
    <source>
        <strain evidence="4">CBS 304.34</strain>
    </source>
</reference>
<reference evidence="2 4" key="1">
    <citation type="journal article" date="2020" name="Stud. Mycol.">
        <title>101 Dothideomycetes genomes: a test case for predicting lifestyles and emergence of pathogens.</title>
        <authorList>
            <person name="Haridas S."/>
            <person name="Albert R."/>
            <person name="Binder M."/>
            <person name="Bloem J."/>
            <person name="Labutti K."/>
            <person name="Salamov A."/>
            <person name="Andreopoulos B."/>
            <person name="Baker S."/>
            <person name="Barry K."/>
            <person name="Bills G."/>
            <person name="Bluhm B."/>
            <person name="Cannon C."/>
            <person name="Castanera R."/>
            <person name="Culley D."/>
            <person name="Daum C."/>
            <person name="Ezra D."/>
            <person name="Gonzalez J."/>
            <person name="Henrissat B."/>
            <person name="Kuo A."/>
            <person name="Liang C."/>
            <person name="Lipzen A."/>
            <person name="Lutzoni F."/>
            <person name="Magnuson J."/>
            <person name="Mondo S."/>
            <person name="Nolan M."/>
            <person name="Ohm R."/>
            <person name="Pangilinan J."/>
            <person name="Park H.-J."/>
            <person name="Ramirez L."/>
            <person name="Alfaro M."/>
            <person name="Sun H."/>
            <person name="Tritt A."/>
            <person name="Yoshinaga Y."/>
            <person name="Zwiers L.-H."/>
            <person name="Turgeon B."/>
            <person name="Goodwin S."/>
            <person name="Spatafora J."/>
            <person name="Crous P."/>
            <person name="Grigoriev I."/>
        </authorList>
    </citation>
    <scope>NUCLEOTIDE SEQUENCE</scope>
    <source>
        <strain evidence="2 4">CBS 304.34</strain>
    </source>
</reference>
<protein>
    <submittedName>
        <fullName evidence="2 4">Uncharacterized protein</fullName>
    </submittedName>
</protein>
<dbReference type="GeneID" id="54466557"/>